<dbReference type="STRING" id="1817863.A2Y62_05640"/>
<evidence type="ECO:0000313" key="10">
    <source>
        <dbReference type="Proteomes" id="UP000178943"/>
    </source>
</evidence>
<comment type="similarity">
    <text evidence="6">Belongs to the exbB/tolQ family.</text>
</comment>
<keyword evidence="3 7" id="KW-0812">Transmembrane</keyword>
<dbReference type="PANTHER" id="PTHR30625:SF3">
    <property type="entry name" value="TOL-PAL SYSTEM PROTEIN TOLQ"/>
    <property type="match status" value="1"/>
</dbReference>
<keyword evidence="5 7" id="KW-0472">Membrane</keyword>
<dbReference type="GO" id="GO:0005886">
    <property type="term" value="C:plasma membrane"/>
    <property type="evidence" value="ECO:0007669"/>
    <property type="project" value="UniProtKB-SubCell"/>
</dbReference>
<dbReference type="InterPro" id="IPR002898">
    <property type="entry name" value="MotA_ExbB_proton_chnl"/>
</dbReference>
<keyword evidence="4 7" id="KW-1133">Transmembrane helix</keyword>
<dbReference type="GO" id="GO:0017038">
    <property type="term" value="P:protein import"/>
    <property type="evidence" value="ECO:0007669"/>
    <property type="project" value="TreeGrafter"/>
</dbReference>
<dbReference type="Proteomes" id="UP000178943">
    <property type="component" value="Unassembled WGS sequence"/>
</dbReference>
<sequence>MGSVAKGVMYVLFFMSIWSIWVAIDKYLLFSRAKKQSIKFAEAFTQELDKHSVQKQALDLTREKRFRRSHVAKITNAGLQEYIRIRDLAVKAGNPVPEASEGGAMTLFERIQHVMERSAIMIVSDFKKGLSGLATIGATAPFVGLFGTVIGIINAFQAIKDKGAAALGAVSGGIAEALIATALGLFVAIPAVWLYNYFSTKVERIQNELSNVSSDLLDYLLGVQEAQHGGKRI</sequence>
<evidence type="ECO:0000256" key="2">
    <source>
        <dbReference type="ARBA" id="ARBA00022475"/>
    </source>
</evidence>
<dbReference type="Pfam" id="PF01618">
    <property type="entry name" value="MotA_ExbB"/>
    <property type="match status" value="1"/>
</dbReference>
<keyword evidence="2" id="KW-1003">Cell membrane</keyword>
<gene>
    <name evidence="9" type="ORF">A2Y62_05640</name>
</gene>
<proteinExistence type="inferred from homology"/>
<comment type="caution">
    <text evidence="9">The sequence shown here is derived from an EMBL/GenBank/DDBJ whole genome shotgun (WGS) entry which is preliminary data.</text>
</comment>
<feature type="transmembrane region" description="Helical" evidence="7">
    <location>
        <begin position="130"/>
        <end position="153"/>
    </location>
</feature>
<evidence type="ECO:0000256" key="7">
    <source>
        <dbReference type="SAM" id="Phobius"/>
    </source>
</evidence>
<evidence type="ECO:0000256" key="1">
    <source>
        <dbReference type="ARBA" id="ARBA00004651"/>
    </source>
</evidence>
<evidence type="ECO:0000256" key="5">
    <source>
        <dbReference type="ARBA" id="ARBA00023136"/>
    </source>
</evidence>
<keyword evidence="6" id="KW-0813">Transport</keyword>
<feature type="transmembrane region" description="Helical" evidence="7">
    <location>
        <begin position="7"/>
        <end position="29"/>
    </location>
</feature>
<feature type="transmembrane region" description="Helical" evidence="7">
    <location>
        <begin position="173"/>
        <end position="195"/>
    </location>
</feature>
<evidence type="ECO:0000313" key="9">
    <source>
        <dbReference type="EMBL" id="OGF68109.1"/>
    </source>
</evidence>
<accession>A0A1F5VXF5</accession>
<feature type="domain" description="MotA/TolQ/ExbB proton channel" evidence="8">
    <location>
        <begin position="108"/>
        <end position="209"/>
    </location>
</feature>
<evidence type="ECO:0000256" key="6">
    <source>
        <dbReference type="RuleBase" id="RU004057"/>
    </source>
</evidence>
<organism evidence="9 10">
    <name type="scientific">Candidatus Fischerbacteria bacterium RBG_13_37_8</name>
    <dbReference type="NCBI Taxonomy" id="1817863"/>
    <lineage>
        <taxon>Bacteria</taxon>
        <taxon>Candidatus Fischeribacteriota</taxon>
    </lineage>
</organism>
<protein>
    <recommendedName>
        <fullName evidence="8">MotA/TolQ/ExbB proton channel domain-containing protein</fullName>
    </recommendedName>
</protein>
<dbReference type="PANTHER" id="PTHR30625">
    <property type="entry name" value="PROTEIN TOLQ"/>
    <property type="match status" value="1"/>
</dbReference>
<reference evidence="9 10" key="1">
    <citation type="journal article" date="2016" name="Nat. Commun.">
        <title>Thousands of microbial genomes shed light on interconnected biogeochemical processes in an aquifer system.</title>
        <authorList>
            <person name="Anantharaman K."/>
            <person name="Brown C.T."/>
            <person name="Hug L.A."/>
            <person name="Sharon I."/>
            <person name="Castelle C.J."/>
            <person name="Probst A.J."/>
            <person name="Thomas B.C."/>
            <person name="Singh A."/>
            <person name="Wilkins M.J."/>
            <person name="Karaoz U."/>
            <person name="Brodie E.L."/>
            <person name="Williams K.H."/>
            <person name="Hubbard S.S."/>
            <person name="Banfield J.F."/>
        </authorList>
    </citation>
    <scope>NUCLEOTIDE SEQUENCE [LARGE SCALE GENOMIC DNA]</scope>
</reference>
<name>A0A1F5VXF5_9BACT</name>
<evidence type="ECO:0000256" key="3">
    <source>
        <dbReference type="ARBA" id="ARBA00022692"/>
    </source>
</evidence>
<comment type="subcellular location">
    <subcellularLocation>
        <location evidence="1">Cell membrane</location>
        <topology evidence="1">Multi-pass membrane protein</topology>
    </subcellularLocation>
    <subcellularLocation>
        <location evidence="6">Membrane</location>
        <topology evidence="6">Multi-pass membrane protein</topology>
    </subcellularLocation>
</comment>
<dbReference type="InterPro" id="IPR050790">
    <property type="entry name" value="ExbB/TolQ_transport"/>
</dbReference>
<keyword evidence="6" id="KW-0653">Protein transport</keyword>
<evidence type="ECO:0000256" key="4">
    <source>
        <dbReference type="ARBA" id="ARBA00022989"/>
    </source>
</evidence>
<dbReference type="AlphaFoldDB" id="A0A1F5VXF5"/>
<evidence type="ECO:0000259" key="8">
    <source>
        <dbReference type="Pfam" id="PF01618"/>
    </source>
</evidence>
<dbReference type="EMBL" id="MFGW01000022">
    <property type="protein sequence ID" value="OGF68109.1"/>
    <property type="molecule type" value="Genomic_DNA"/>
</dbReference>